<dbReference type="PROSITE" id="PS50887">
    <property type="entry name" value="GGDEF"/>
    <property type="match status" value="1"/>
</dbReference>
<dbReference type="Gene3D" id="3.30.70.270">
    <property type="match status" value="1"/>
</dbReference>
<dbReference type="CDD" id="cd01949">
    <property type="entry name" value="GGDEF"/>
    <property type="match status" value="1"/>
</dbReference>
<sequence>MTAPEPNGVPSRTKIVRRWANALTATTHVPLPTGELEHQLAGLLDVLLEALSSEPFTPDPAVGCGAALVDLHCTGRDSLRSTMDALGTGLATLPEAAGLSRRTERIVSTLGAMAAGYCEAIRASTLTQQDTVQRASLTALGDVHRKLRETTAELDHVLTGCPSGVALTTQDGRFARANAALGDILGYPAGEVTRISLFDVLPAEDADLYRSLLAGPPRQFERHQRLLRKDGDQAWAHLTMSTTPHGTCVTVLEDRTELKLLQSHVNHMALHDSLTGLPNRQFFSTRLETMLGRGVTVCHLDLDAFTSITRGLGRQVGDSVLTHVAQRLEAAVADQKAMVARFGADEFAVLVPYTPPETITGRIRDALRDPIAGITVTTCIGVVSTSTMTPAEVLDAAEMALAEARRAGRDQWAVFDAHKDAHDRDRLGQLASLSTAVRAGQINVTYQPLLRLEGKQIAGLDATLWWGRLNHADCAGPAQEWVLREICSVRRGLPVHIGLTTPDAQLIARVLDETERAPETLCVGVRARDLAAVSDLGVLVEIRDFGMDDLGCLGTVPVHAVRLARRLHDPGALTGQALRHVLELVHSAGADVIVDHVADWDQAERWQDLGADIAHGEFFTT</sequence>
<dbReference type="InterPro" id="IPR000160">
    <property type="entry name" value="GGDEF_dom"/>
</dbReference>
<dbReference type="PROSITE" id="PS50112">
    <property type="entry name" value="PAS"/>
    <property type="match status" value="1"/>
</dbReference>
<dbReference type="EMBL" id="JAGINW010000001">
    <property type="protein sequence ID" value="MBP2323975.1"/>
    <property type="molecule type" value="Genomic_DNA"/>
</dbReference>
<dbReference type="InterPro" id="IPR043128">
    <property type="entry name" value="Rev_trsase/Diguanyl_cyclase"/>
</dbReference>
<protein>
    <submittedName>
        <fullName evidence="3">Diguanylate cyclase (GGDEF)-like protein/PAS domain S-box-containing protein</fullName>
    </submittedName>
</protein>
<feature type="domain" description="GGDEF" evidence="2">
    <location>
        <begin position="293"/>
        <end position="417"/>
    </location>
</feature>
<dbReference type="InterPro" id="IPR035965">
    <property type="entry name" value="PAS-like_dom_sf"/>
</dbReference>
<dbReference type="NCBIfam" id="TIGR00229">
    <property type="entry name" value="sensory_box"/>
    <property type="match status" value="1"/>
</dbReference>
<dbReference type="InterPro" id="IPR035919">
    <property type="entry name" value="EAL_sf"/>
</dbReference>
<dbReference type="SUPFAM" id="SSF55785">
    <property type="entry name" value="PYP-like sensor domain (PAS domain)"/>
    <property type="match status" value="1"/>
</dbReference>
<reference evidence="3 4" key="1">
    <citation type="submission" date="2021-03" db="EMBL/GenBank/DDBJ databases">
        <title>Sequencing the genomes of 1000 actinobacteria strains.</title>
        <authorList>
            <person name="Klenk H.-P."/>
        </authorList>
    </citation>
    <scope>NUCLEOTIDE SEQUENCE [LARGE SCALE GENOMIC DNA]</scope>
    <source>
        <strain evidence="3 4">DSM 46670</strain>
    </source>
</reference>
<dbReference type="CDD" id="cd00130">
    <property type="entry name" value="PAS"/>
    <property type="match status" value="1"/>
</dbReference>
<dbReference type="RefSeq" id="WP_209640983.1">
    <property type="nucleotide sequence ID" value="NZ_JAGINW010000001.1"/>
</dbReference>
<evidence type="ECO:0000259" key="1">
    <source>
        <dbReference type="PROSITE" id="PS50112"/>
    </source>
</evidence>
<dbReference type="InterPro" id="IPR000014">
    <property type="entry name" value="PAS"/>
</dbReference>
<dbReference type="InterPro" id="IPR001633">
    <property type="entry name" value="EAL_dom"/>
</dbReference>
<comment type="caution">
    <text evidence="3">The sequence shown here is derived from an EMBL/GenBank/DDBJ whole genome shotgun (WGS) entry which is preliminary data.</text>
</comment>
<evidence type="ECO:0000313" key="3">
    <source>
        <dbReference type="EMBL" id="MBP2323975.1"/>
    </source>
</evidence>
<dbReference type="Pfam" id="PF13426">
    <property type="entry name" value="PAS_9"/>
    <property type="match status" value="1"/>
</dbReference>
<name>A0ABS4TIY6_9PSEU</name>
<organism evidence="3 4">
    <name type="scientific">Kibdelosporangium banguiense</name>
    <dbReference type="NCBI Taxonomy" id="1365924"/>
    <lineage>
        <taxon>Bacteria</taxon>
        <taxon>Bacillati</taxon>
        <taxon>Actinomycetota</taxon>
        <taxon>Actinomycetes</taxon>
        <taxon>Pseudonocardiales</taxon>
        <taxon>Pseudonocardiaceae</taxon>
        <taxon>Kibdelosporangium</taxon>
    </lineage>
</organism>
<dbReference type="PANTHER" id="PTHR44757:SF2">
    <property type="entry name" value="BIOFILM ARCHITECTURE MAINTENANCE PROTEIN MBAA"/>
    <property type="match status" value="1"/>
</dbReference>
<dbReference type="SUPFAM" id="SSF141868">
    <property type="entry name" value="EAL domain-like"/>
    <property type="match status" value="1"/>
</dbReference>
<dbReference type="Gene3D" id="3.20.20.450">
    <property type="entry name" value="EAL domain"/>
    <property type="match status" value="1"/>
</dbReference>
<feature type="domain" description="PAS" evidence="1">
    <location>
        <begin position="150"/>
        <end position="213"/>
    </location>
</feature>
<dbReference type="PANTHER" id="PTHR44757">
    <property type="entry name" value="DIGUANYLATE CYCLASE DGCP"/>
    <property type="match status" value="1"/>
</dbReference>
<dbReference type="SMART" id="SM00091">
    <property type="entry name" value="PAS"/>
    <property type="match status" value="1"/>
</dbReference>
<dbReference type="Pfam" id="PF00990">
    <property type="entry name" value="GGDEF"/>
    <property type="match status" value="1"/>
</dbReference>
<dbReference type="NCBIfam" id="TIGR00254">
    <property type="entry name" value="GGDEF"/>
    <property type="match status" value="1"/>
</dbReference>
<accession>A0ABS4TIY6</accession>
<evidence type="ECO:0000259" key="2">
    <source>
        <dbReference type="PROSITE" id="PS50887"/>
    </source>
</evidence>
<evidence type="ECO:0000313" key="4">
    <source>
        <dbReference type="Proteomes" id="UP001519332"/>
    </source>
</evidence>
<keyword evidence="4" id="KW-1185">Reference proteome</keyword>
<proteinExistence type="predicted"/>
<dbReference type="Proteomes" id="UP001519332">
    <property type="component" value="Unassembled WGS sequence"/>
</dbReference>
<dbReference type="SMART" id="SM00052">
    <property type="entry name" value="EAL"/>
    <property type="match status" value="1"/>
</dbReference>
<dbReference type="InterPro" id="IPR029787">
    <property type="entry name" value="Nucleotide_cyclase"/>
</dbReference>
<dbReference type="SMART" id="SM00267">
    <property type="entry name" value="GGDEF"/>
    <property type="match status" value="1"/>
</dbReference>
<dbReference type="Gene3D" id="3.30.450.20">
    <property type="entry name" value="PAS domain"/>
    <property type="match status" value="1"/>
</dbReference>
<gene>
    <name evidence="3" type="ORF">JOF56_004360</name>
</gene>
<dbReference type="Pfam" id="PF00563">
    <property type="entry name" value="EAL"/>
    <property type="match status" value="1"/>
</dbReference>
<dbReference type="InterPro" id="IPR052155">
    <property type="entry name" value="Biofilm_reg_signaling"/>
</dbReference>
<dbReference type="SUPFAM" id="SSF55073">
    <property type="entry name" value="Nucleotide cyclase"/>
    <property type="match status" value="1"/>
</dbReference>